<dbReference type="Proteomes" id="UP001165652">
    <property type="component" value="Unassembled WGS sequence"/>
</dbReference>
<dbReference type="NCBIfam" id="TIGR03177">
    <property type="entry name" value="pilus_cpaB"/>
    <property type="match status" value="1"/>
</dbReference>
<dbReference type="Pfam" id="PF16976">
    <property type="entry name" value="RcpC"/>
    <property type="match status" value="1"/>
</dbReference>
<reference evidence="2" key="2">
    <citation type="submission" date="2023-02" db="EMBL/GenBank/DDBJ databases">
        <authorList>
            <person name="Rayyan A."/>
            <person name="Meyer T."/>
            <person name="Kyndt J.A."/>
        </authorList>
    </citation>
    <scope>NUCLEOTIDE SEQUENCE</scope>
    <source>
        <strain evidence="2">DSM 9987</strain>
    </source>
</reference>
<reference evidence="2" key="1">
    <citation type="journal article" date="2023" name="Microbiol Resour">
        <title>Genome Sequences of Rhodoplanes serenus and Two Thermotolerant Strains, Rhodoplanes tepidamans and 'Rhodoplanes cryptolactis,' Further Refine the Genus.</title>
        <authorList>
            <person name="Rayyan A.A."/>
            <person name="Kyndt J.A."/>
        </authorList>
    </citation>
    <scope>NUCLEOTIDE SEQUENCE</scope>
    <source>
        <strain evidence="2">DSM 9987</strain>
    </source>
</reference>
<sequence length="265" mass="27883">MKAARLIVLGIAVAAGGLAAFLAGTLDSEAPPPPPVAKLDTVDVLVAKNDIGIGQSLGEQDVRWQAWPAGAISPAFLKRTDRPDAIAQFAGAVARTPIAAGEPVRESKLIRVKGSGYMAAILPAGMRAVSTEISPETGAGGFILPNDRVDVLLTRRDRETERATGIETHVSETVLSDVRVLAIDQLVEEKGGQKVVVGRTATLELTPRQAETLAVSKQMGSMSLALRSLADSDPTKDKAEVVEIERGSNRVNMVRFGVTSTSIAK</sequence>
<dbReference type="InterPro" id="IPR017592">
    <property type="entry name" value="Pilus_assmbl_Flp-typ_CpaB"/>
</dbReference>
<protein>
    <submittedName>
        <fullName evidence="2">Flp pilus assembly protein CpaB</fullName>
    </submittedName>
</protein>
<feature type="domain" description="SAF" evidence="1">
    <location>
        <begin position="42"/>
        <end position="110"/>
    </location>
</feature>
<dbReference type="EMBL" id="JAQQLI010000010">
    <property type="protein sequence ID" value="MDC7785761.1"/>
    <property type="molecule type" value="Genomic_DNA"/>
</dbReference>
<evidence type="ECO:0000313" key="2">
    <source>
        <dbReference type="EMBL" id="MDC7785761.1"/>
    </source>
</evidence>
<dbReference type="RefSeq" id="WP_272776608.1">
    <property type="nucleotide sequence ID" value="NZ_JAQQLI010000010.1"/>
</dbReference>
<comment type="caution">
    <text evidence="2">The sequence shown here is derived from an EMBL/GenBank/DDBJ whole genome shotgun (WGS) entry which is preliminary data.</text>
</comment>
<dbReference type="CDD" id="cd11614">
    <property type="entry name" value="SAF_CpaB_FlgA_like"/>
    <property type="match status" value="1"/>
</dbReference>
<name>A0ABT5J7X6_RHOTP</name>
<accession>A0ABT5J7X6</accession>
<proteinExistence type="predicted"/>
<evidence type="ECO:0000313" key="3">
    <source>
        <dbReference type="Proteomes" id="UP001165652"/>
    </source>
</evidence>
<dbReference type="SMART" id="SM00858">
    <property type="entry name" value="SAF"/>
    <property type="match status" value="1"/>
</dbReference>
<dbReference type="InterPro" id="IPR031571">
    <property type="entry name" value="RcpC_dom"/>
</dbReference>
<dbReference type="InterPro" id="IPR013974">
    <property type="entry name" value="SAF"/>
</dbReference>
<gene>
    <name evidence="2" type="primary">cpaB</name>
    <name evidence="2" type="ORF">PQJ73_08715</name>
</gene>
<organism evidence="2 3">
    <name type="scientific">Rhodoplanes tepidamans</name>
    <name type="common">Rhodoplanes cryptolactis</name>
    <dbReference type="NCBI Taxonomy" id="200616"/>
    <lineage>
        <taxon>Bacteria</taxon>
        <taxon>Pseudomonadati</taxon>
        <taxon>Pseudomonadota</taxon>
        <taxon>Alphaproteobacteria</taxon>
        <taxon>Hyphomicrobiales</taxon>
        <taxon>Nitrobacteraceae</taxon>
        <taxon>Rhodoplanes</taxon>
    </lineage>
</organism>
<dbReference type="Pfam" id="PF08666">
    <property type="entry name" value="SAF"/>
    <property type="match status" value="1"/>
</dbReference>
<keyword evidence="3" id="KW-1185">Reference proteome</keyword>
<evidence type="ECO:0000259" key="1">
    <source>
        <dbReference type="SMART" id="SM00858"/>
    </source>
</evidence>